<reference evidence="2 3" key="1">
    <citation type="submission" date="2020-02" db="EMBL/GenBank/DDBJ databases">
        <title>Draft genome sequence of Haematococcus lacustris strain NIES-144.</title>
        <authorList>
            <person name="Morimoto D."/>
            <person name="Nakagawa S."/>
            <person name="Yoshida T."/>
            <person name="Sawayama S."/>
        </authorList>
    </citation>
    <scope>NUCLEOTIDE SEQUENCE [LARGE SCALE GENOMIC DNA]</scope>
    <source>
        <strain evidence="2 3">NIES-144</strain>
    </source>
</reference>
<dbReference type="EMBL" id="BLLF01000153">
    <property type="protein sequence ID" value="GFH08319.1"/>
    <property type="molecule type" value="Genomic_DNA"/>
</dbReference>
<dbReference type="Proteomes" id="UP000485058">
    <property type="component" value="Unassembled WGS sequence"/>
</dbReference>
<keyword evidence="3" id="KW-1185">Reference proteome</keyword>
<protein>
    <submittedName>
        <fullName evidence="2">Uncharacterized protein</fullName>
    </submittedName>
</protein>
<evidence type="ECO:0000313" key="3">
    <source>
        <dbReference type="Proteomes" id="UP000485058"/>
    </source>
</evidence>
<comment type="caution">
    <text evidence="2">The sequence shown here is derived from an EMBL/GenBank/DDBJ whole genome shotgun (WGS) entry which is preliminary data.</text>
</comment>
<proteinExistence type="predicted"/>
<sequence>MPQLPKDLLVAKRPQVVASSAASEAKPADKPLAAKPPDSMGDKPTPQPVLKGVTARRVGTPVPALGSIRASLPEMKEMQRELGDWERTSPPAQPMWQLPPRFVRQPTPAPSRFPSPSPSRSPSRGKTPRPLRAAELLNPEMSKTLGLRNPPRVVQQQYHEIQRSMALEEAGFSQDEIARATGHRDAGMQRAGSGGSSIQAFSDVDEDGARPRLFWATAGAAALLATAGALWMQPPQASKLQLRPQYLPQRLQPAPHLPLL</sequence>
<dbReference type="AlphaFoldDB" id="A0A699YQ60"/>
<feature type="compositionally biased region" description="Pro residues" evidence="1">
    <location>
        <begin position="107"/>
        <end position="119"/>
    </location>
</feature>
<organism evidence="2 3">
    <name type="scientific">Haematococcus lacustris</name>
    <name type="common">Green alga</name>
    <name type="synonym">Haematococcus pluvialis</name>
    <dbReference type="NCBI Taxonomy" id="44745"/>
    <lineage>
        <taxon>Eukaryota</taxon>
        <taxon>Viridiplantae</taxon>
        <taxon>Chlorophyta</taxon>
        <taxon>core chlorophytes</taxon>
        <taxon>Chlorophyceae</taxon>
        <taxon>CS clade</taxon>
        <taxon>Chlamydomonadales</taxon>
        <taxon>Haematococcaceae</taxon>
        <taxon>Haematococcus</taxon>
    </lineage>
</organism>
<gene>
    <name evidence="2" type="ORF">HaLaN_03263</name>
</gene>
<evidence type="ECO:0000256" key="1">
    <source>
        <dbReference type="SAM" id="MobiDB-lite"/>
    </source>
</evidence>
<feature type="compositionally biased region" description="Basic and acidic residues" evidence="1">
    <location>
        <begin position="74"/>
        <end position="87"/>
    </location>
</feature>
<name>A0A699YQ60_HAELA</name>
<accession>A0A699YQ60</accession>
<feature type="compositionally biased region" description="Low complexity" evidence="1">
    <location>
        <begin position="120"/>
        <end position="129"/>
    </location>
</feature>
<evidence type="ECO:0000313" key="2">
    <source>
        <dbReference type="EMBL" id="GFH08319.1"/>
    </source>
</evidence>
<feature type="region of interest" description="Disordered" evidence="1">
    <location>
        <begin position="15"/>
        <end position="129"/>
    </location>
</feature>